<protein>
    <submittedName>
        <fullName evidence="1">Uncharacterized protein</fullName>
    </submittedName>
</protein>
<sequence>MFIETLIAQGPSTEPYVTVPRRQITQNALTILTQNWTWRESLMPKQDIAASQETTPKTLQDDEIVAKRLSKRLSSSSQMRVTVARNRILASLMSAPISLPSLSTIKN</sequence>
<gene>
    <name evidence="1" type="ORF">FOMG_19751</name>
</gene>
<reference evidence="1" key="2">
    <citation type="submission" date="2014-02" db="EMBL/GenBank/DDBJ databases">
        <title>Annotation of the Genome Sequence of Fusarium oxysporum f. sp. melonis 26406.</title>
        <authorList>
            <consortium name="The Broad Institute Genomics Platform"/>
            <person name="Ma L.-J."/>
            <person name="Corby-Kistler H."/>
            <person name="Broz K."/>
            <person name="Gale L.R."/>
            <person name="Jonkers W."/>
            <person name="O'Donnell K."/>
            <person name="Ploetz R."/>
            <person name="Steinberg C."/>
            <person name="Schwartz D.C."/>
            <person name="VanEtten H."/>
            <person name="Zhou S."/>
            <person name="Young S.K."/>
            <person name="Zeng Q."/>
            <person name="Gargeya S."/>
            <person name="Fitzgerald M."/>
            <person name="Abouelleil A."/>
            <person name="Alvarado L."/>
            <person name="Chapman S.B."/>
            <person name="Gainer-Dewar J."/>
            <person name="Goldberg J."/>
            <person name="Griggs A."/>
            <person name="Gujja S."/>
            <person name="Hansen M."/>
            <person name="Howarth C."/>
            <person name="Imamovic A."/>
            <person name="Ireland A."/>
            <person name="Larimer J."/>
            <person name="McCowan C."/>
            <person name="Murphy C."/>
            <person name="Pearson M."/>
            <person name="Poon T.W."/>
            <person name="Priest M."/>
            <person name="Roberts A."/>
            <person name="Saif S."/>
            <person name="Shea T."/>
            <person name="Sykes S."/>
            <person name="Wortman J."/>
            <person name="Nusbaum C."/>
            <person name="Birren B."/>
        </authorList>
    </citation>
    <scope>NUCLEOTIDE SEQUENCE</scope>
    <source>
        <strain evidence="1">26406</strain>
    </source>
</reference>
<name>W9YWB9_FUSOX</name>
<dbReference type="EMBL" id="KI980841">
    <property type="protein sequence ID" value="EXK23470.1"/>
    <property type="molecule type" value="Genomic_DNA"/>
</dbReference>
<reference evidence="1" key="1">
    <citation type="submission" date="2012-04" db="EMBL/GenBank/DDBJ databases">
        <title>The Genome Sequence of Fusarium oxysporum melonis.</title>
        <authorList>
            <consortium name="The Broad Institute Genome Sequencing Platform"/>
            <person name="Ma L.-J."/>
            <person name="Gale L.R."/>
            <person name="Schwartz D.C."/>
            <person name="Zhou S."/>
            <person name="Corby-Kistler H."/>
            <person name="Young S.K."/>
            <person name="Zeng Q."/>
            <person name="Gargeya S."/>
            <person name="Fitzgerald M."/>
            <person name="Haas B."/>
            <person name="Abouelleil A."/>
            <person name="Alvarado L."/>
            <person name="Arachchi H.M."/>
            <person name="Berlin A."/>
            <person name="Brown A."/>
            <person name="Chapman S.B."/>
            <person name="Chen Z."/>
            <person name="Dunbar C."/>
            <person name="Freedman E."/>
            <person name="Gearin G."/>
            <person name="Goldberg J."/>
            <person name="Griggs A."/>
            <person name="Gujja S."/>
            <person name="Heiman D."/>
            <person name="Howarth C."/>
            <person name="Larson L."/>
            <person name="Lui A."/>
            <person name="MacDonald P.J.P."/>
            <person name="Montmayeur A."/>
            <person name="Murphy C."/>
            <person name="Neiman D."/>
            <person name="Pearson M."/>
            <person name="Priest M."/>
            <person name="Roberts A."/>
            <person name="Saif S."/>
            <person name="Shea T."/>
            <person name="Shenoy N."/>
            <person name="Sisk P."/>
            <person name="Stolte C."/>
            <person name="Sykes S."/>
            <person name="Wortman J."/>
            <person name="Nusbaum C."/>
            <person name="Birren B."/>
        </authorList>
    </citation>
    <scope>NUCLEOTIDE SEQUENCE</scope>
    <source>
        <strain evidence="1">26406</strain>
    </source>
</reference>
<dbReference type="VEuPathDB" id="FungiDB:FOMG_19751"/>
<dbReference type="Proteomes" id="UP000030703">
    <property type="component" value="Unassembled WGS sequence"/>
</dbReference>
<accession>W9YWB9</accession>
<evidence type="ECO:0000313" key="1">
    <source>
        <dbReference type="EMBL" id="EXK23470.1"/>
    </source>
</evidence>
<organism evidence="1">
    <name type="scientific">Fusarium oxysporum f. sp. melonis 26406</name>
    <dbReference type="NCBI Taxonomy" id="1089452"/>
    <lineage>
        <taxon>Eukaryota</taxon>
        <taxon>Fungi</taxon>
        <taxon>Dikarya</taxon>
        <taxon>Ascomycota</taxon>
        <taxon>Pezizomycotina</taxon>
        <taxon>Sordariomycetes</taxon>
        <taxon>Hypocreomycetidae</taxon>
        <taxon>Hypocreales</taxon>
        <taxon>Nectriaceae</taxon>
        <taxon>Fusarium</taxon>
        <taxon>Fusarium oxysporum species complex</taxon>
    </lineage>
</organism>
<proteinExistence type="predicted"/>
<dbReference type="AlphaFoldDB" id="W9YWB9"/>
<dbReference type="HOGENOM" id="CLU_2210174_0_0_1"/>